<dbReference type="STRING" id="7574.A0A1S3K7N0"/>
<dbReference type="InterPro" id="IPR051219">
    <property type="entry name" value="Heterochromatin_chromo-domain"/>
</dbReference>
<dbReference type="PANTHER" id="PTHR22812">
    <property type="entry name" value="CHROMOBOX PROTEIN"/>
    <property type="match status" value="1"/>
</dbReference>
<evidence type="ECO:0000259" key="5">
    <source>
        <dbReference type="PROSITE" id="PS50013"/>
    </source>
</evidence>
<evidence type="ECO:0000313" key="6">
    <source>
        <dbReference type="Proteomes" id="UP000085678"/>
    </source>
</evidence>
<dbReference type="AlphaFoldDB" id="A0A1S3K7N0"/>
<dbReference type="GeneID" id="106179429"/>
<evidence type="ECO:0000256" key="3">
    <source>
        <dbReference type="SAM" id="MobiDB-lite"/>
    </source>
</evidence>
<feature type="transmembrane region" description="Helical" evidence="4">
    <location>
        <begin position="204"/>
        <end position="225"/>
    </location>
</feature>
<feature type="domain" description="Chromo" evidence="5">
    <location>
        <begin position="8"/>
        <end position="67"/>
    </location>
</feature>
<evidence type="ECO:0000256" key="1">
    <source>
        <dbReference type="ARBA" id="ARBA00004123"/>
    </source>
</evidence>
<evidence type="ECO:0000256" key="4">
    <source>
        <dbReference type="SAM" id="Phobius"/>
    </source>
</evidence>
<reference evidence="7" key="1">
    <citation type="submission" date="2025-08" db="UniProtKB">
        <authorList>
            <consortium name="RefSeq"/>
        </authorList>
    </citation>
    <scope>IDENTIFICATION</scope>
    <source>
        <tissue evidence="7">Gonads</tissue>
    </source>
</reference>
<comment type="subcellular location">
    <subcellularLocation>
        <location evidence="1">Nucleus</location>
    </subcellularLocation>
</comment>
<dbReference type="InterPro" id="IPR000953">
    <property type="entry name" value="Chromo/chromo_shadow_dom"/>
</dbReference>
<proteinExistence type="predicted"/>
<dbReference type="InterPro" id="IPR023779">
    <property type="entry name" value="Chromodomain_CS"/>
</dbReference>
<feature type="region of interest" description="Disordered" evidence="3">
    <location>
        <begin position="159"/>
        <end position="187"/>
    </location>
</feature>
<protein>
    <submittedName>
        <fullName evidence="7">Chromodomain Y-like protein</fullName>
    </submittedName>
</protein>
<dbReference type="OMA" id="HAKSQFH"/>
<dbReference type="OrthoDB" id="1918685at2759"/>
<dbReference type="InterPro" id="IPR016197">
    <property type="entry name" value="Chromo-like_dom_sf"/>
</dbReference>
<dbReference type="Pfam" id="PF00385">
    <property type="entry name" value="Chromo"/>
    <property type="match status" value="1"/>
</dbReference>
<evidence type="ECO:0000313" key="7">
    <source>
        <dbReference type="RefSeq" id="XP_013418502.1"/>
    </source>
</evidence>
<dbReference type="InterPro" id="IPR023780">
    <property type="entry name" value="Chromo_domain"/>
</dbReference>
<feature type="compositionally biased region" description="Low complexity" evidence="3">
    <location>
        <begin position="68"/>
        <end position="81"/>
    </location>
</feature>
<dbReference type="SMART" id="SM00298">
    <property type="entry name" value="CHROMO"/>
    <property type="match status" value="1"/>
</dbReference>
<evidence type="ECO:0000256" key="2">
    <source>
        <dbReference type="ARBA" id="ARBA00023242"/>
    </source>
</evidence>
<sequence length="231" mass="25737">MSSDEEIFEVDEILDERKRGNTTQYLVRWKGFGPSEDSWEPRKNLGNCTEALEVYYKKHATPKPPSSPGRSTRSTRSSMKKAVVPKSSAKETRITAAETKSITKSAVSEQSAQKSVTLTRSALRQVYTASETTTPGLSRTPLRTRAKLDFEEAKDAISNRLRQGATTSTRSTTVTTRGSTSTTSGSTRSRAVRKKYLHVTAADIPLIILVAILLFIWISLMYQFFYAAKKK</sequence>
<keyword evidence="4" id="KW-1133">Transmembrane helix</keyword>
<dbReference type="PROSITE" id="PS00598">
    <property type="entry name" value="CHROMO_1"/>
    <property type="match status" value="1"/>
</dbReference>
<dbReference type="RefSeq" id="XP_013418502.1">
    <property type="nucleotide sequence ID" value="XM_013563048.1"/>
</dbReference>
<dbReference type="Proteomes" id="UP000085678">
    <property type="component" value="Unplaced"/>
</dbReference>
<gene>
    <name evidence="7" type="primary">LOC106179429</name>
</gene>
<keyword evidence="6" id="KW-1185">Reference proteome</keyword>
<accession>A0A1S3K7N0</accession>
<dbReference type="SUPFAM" id="SSF54160">
    <property type="entry name" value="Chromo domain-like"/>
    <property type="match status" value="1"/>
</dbReference>
<feature type="compositionally biased region" description="Polar residues" evidence="3">
    <location>
        <begin position="98"/>
        <end position="115"/>
    </location>
</feature>
<keyword evidence="2" id="KW-0539">Nucleus</keyword>
<dbReference type="Gene3D" id="2.40.50.40">
    <property type="match status" value="1"/>
</dbReference>
<keyword evidence="4" id="KW-0812">Transmembrane</keyword>
<dbReference type="GO" id="GO:0005634">
    <property type="term" value="C:nucleus"/>
    <property type="evidence" value="ECO:0007669"/>
    <property type="project" value="UniProtKB-SubCell"/>
</dbReference>
<organism evidence="6 7">
    <name type="scientific">Lingula anatina</name>
    <name type="common">Brachiopod</name>
    <name type="synonym">Lingula unguis</name>
    <dbReference type="NCBI Taxonomy" id="7574"/>
    <lineage>
        <taxon>Eukaryota</taxon>
        <taxon>Metazoa</taxon>
        <taxon>Spiralia</taxon>
        <taxon>Lophotrochozoa</taxon>
        <taxon>Brachiopoda</taxon>
        <taxon>Linguliformea</taxon>
        <taxon>Lingulata</taxon>
        <taxon>Lingulida</taxon>
        <taxon>Linguloidea</taxon>
        <taxon>Lingulidae</taxon>
        <taxon>Lingula</taxon>
    </lineage>
</organism>
<feature type="region of interest" description="Disordered" evidence="3">
    <location>
        <begin position="57"/>
        <end position="115"/>
    </location>
</feature>
<dbReference type="CDD" id="cd00024">
    <property type="entry name" value="CD_CSD"/>
    <property type="match status" value="1"/>
</dbReference>
<dbReference type="InParanoid" id="A0A1S3K7N0"/>
<name>A0A1S3K7N0_LINAN</name>
<feature type="compositionally biased region" description="Low complexity" evidence="3">
    <location>
        <begin position="165"/>
        <end position="187"/>
    </location>
</feature>
<dbReference type="PROSITE" id="PS50013">
    <property type="entry name" value="CHROMO_2"/>
    <property type="match status" value="1"/>
</dbReference>
<keyword evidence="4" id="KW-0472">Membrane</keyword>
<dbReference type="KEGG" id="lak:106179429"/>